<protein>
    <submittedName>
        <fullName evidence="1">Uncharacterized protein</fullName>
    </submittedName>
</protein>
<accession>A0A8D2NKY8</accession>
<dbReference type="Proteomes" id="UP000694401">
    <property type="component" value="Unassembled WGS sequence"/>
</dbReference>
<keyword evidence="2" id="KW-1185">Reference proteome</keyword>
<name>A0A8D2NKY8_ZOSLA</name>
<dbReference type="AlphaFoldDB" id="A0A8D2NKY8"/>
<sequence length="70" mass="7852">QDIDFLGNCSAEWMELNSPPPNFSLLCLDDDPGEFFLLASKPSLQVWPDGDRSDGWMVHTPCPPLPTSRF</sequence>
<proteinExistence type="predicted"/>
<evidence type="ECO:0000313" key="2">
    <source>
        <dbReference type="Proteomes" id="UP000694401"/>
    </source>
</evidence>
<evidence type="ECO:0000313" key="1">
    <source>
        <dbReference type="Ensembl" id="ENSZLMP00000001225.1"/>
    </source>
</evidence>
<dbReference type="Ensembl" id="ENSZLMT00000001281.1">
    <property type="protein sequence ID" value="ENSZLMP00000001225.1"/>
    <property type="gene ID" value="ENSZLMG00000000964.1"/>
</dbReference>
<reference evidence="1" key="1">
    <citation type="submission" date="2025-08" db="UniProtKB">
        <authorList>
            <consortium name="Ensembl"/>
        </authorList>
    </citation>
    <scope>IDENTIFICATION</scope>
</reference>
<reference evidence="1" key="2">
    <citation type="submission" date="2025-09" db="UniProtKB">
        <authorList>
            <consortium name="Ensembl"/>
        </authorList>
    </citation>
    <scope>IDENTIFICATION</scope>
</reference>
<organism evidence="1 2">
    <name type="scientific">Zosterops lateralis melanops</name>
    <dbReference type="NCBI Taxonomy" id="1220523"/>
    <lineage>
        <taxon>Eukaryota</taxon>
        <taxon>Metazoa</taxon>
        <taxon>Chordata</taxon>
        <taxon>Craniata</taxon>
        <taxon>Vertebrata</taxon>
        <taxon>Euteleostomi</taxon>
        <taxon>Archelosauria</taxon>
        <taxon>Archosauria</taxon>
        <taxon>Dinosauria</taxon>
        <taxon>Saurischia</taxon>
        <taxon>Theropoda</taxon>
        <taxon>Coelurosauria</taxon>
        <taxon>Aves</taxon>
        <taxon>Neognathae</taxon>
        <taxon>Neoaves</taxon>
        <taxon>Telluraves</taxon>
        <taxon>Australaves</taxon>
        <taxon>Passeriformes</taxon>
        <taxon>Sylvioidea</taxon>
        <taxon>Zosteropidae</taxon>
        <taxon>Zosterops</taxon>
    </lineage>
</organism>